<feature type="compositionally biased region" description="Basic and acidic residues" evidence="1">
    <location>
        <begin position="107"/>
        <end position="119"/>
    </location>
</feature>
<evidence type="ECO:0000256" key="1">
    <source>
        <dbReference type="SAM" id="MobiDB-lite"/>
    </source>
</evidence>
<dbReference type="EMBL" id="ADMG01000037">
    <property type="protein sequence ID" value="EKB30644.1"/>
    <property type="molecule type" value="Genomic_DNA"/>
</dbReference>
<dbReference type="SUPFAM" id="SSF74653">
    <property type="entry name" value="TolA/TonB C-terminal domain"/>
    <property type="match status" value="1"/>
</dbReference>
<keyword evidence="2" id="KW-0812">Transmembrane</keyword>
<dbReference type="GO" id="GO:0019534">
    <property type="term" value="F:toxin transmembrane transporter activity"/>
    <property type="evidence" value="ECO:0007669"/>
    <property type="project" value="InterPro"/>
</dbReference>
<comment type="caution">
    <text evidence="3">The sequence shown here is derived from an EMBL/GenBank/DDBJ whole genome shotgun (WGS) entry which is preliminary data.</text>
</comment>
<keyword evidence="4" id="KW-1185">Reference proteome</keyword>
<evidence type="ECO:0000313" key="3">
    <source>
        <dbReference type="EMBL" id="EKB30644.1"/>
    </source>
</evidence>
<name>K1KG10_9BURK</name>
<accession>K1KG10</accession>
<dbReference type="AlphaFoldDB" id="K1KG10"/>
<dbReference type="PATRIC" id="fig|742823.3.peg.1686"/>
<feature type="region of interest" description="Disordered" evidence="1">
    <location>
        <begin position="56"/>
        <end position="220"/>
    </location>
</feature>
<dbReference type="OrthoDB" id="5298892at2"/>
<dbReference type="RefSeq" id="WP_005436037.1">
    <property type="nucleotide sequence ID" value="NZ_JH815518.1"/>
</dbReference>
<keyword evidence="2" id="KW-0472">Membrane</keyword>
<feature type="compositionally biased region" description="Basic and acidic residues" evidence="1">
    <location>
        <begin position="74"/>
        <end position="100"/>
    </location>
</feature>
<dbReference type="eggNOG" id="COG3064">
    <property type="taxonomic scope" value="Bacteria"/>
</dbReference>
<protein>
    <submittedName>
        <fullName evidence="3">Protein TolA</fullName>
    </submittedName>
</protein>
<dbReference type="GO" id="GO:0016020">
    <property type="term" value="C:membrane"/>
    <property type="evidence" value="ECO:0007669"/>
    <property type="project" value="InterPro"/>
</dbReference>
<keyword evidence="2" id="KW-1133">Transmembrane helix</keyword>
<sequence length="401" mass="45324">MNDRETNDRFRKEDRRDMVPAAVLSGCVHVILFVGLFSVFQWTTDSETVYAELWAPEPVSGGNAPKGVAVKPPEAPEPKPNEIDEQRESQEAQEAAEREAAAQQARMQEEAAAQREAQRQEALAAAERERVEAEKAAEEAREAEEARRAEEARVAAERAEAERIEKARQDAIEAERRAEEKRAQQEAERLAQEKLAQERKAAEEARLQAEARRQEEARLAEEKRLAEAKRAEEARIAEEKRQAEIQRVAAEKKAAEERRERERIRQAIRQQELARLNAKIDPDSQRSGTPSGDKRNQRQNLTGSALASYNARIIACVRPNISIDVPSSTRRGQFIAEFVVRPMPNGELAGAPVYAKKSGWDAYDSAVRNAILKCKPFPVPEKGYNIPKEVRLRFDPVDDRH</sequence>
<proteinExistence type="predicted"/>
<feature type="compositionally biased region" description="Basic and acidic residues" evidence="1">
    <location>
        <begin position="126"/>
        <end position="220"/>
    </location>
</feature>
<feature type="transmembrane region" description="Helical" evidence="2">
    <location>
        <begin position="21"/>
        <end position="42"/>
    </location>
</feature>
<dbReference type="Pfam" id="PF13103">
    <property type="entry name" value="TonB_2"/>
    <property type="match status" value="1"/>
</dbReference>
<dbReference type="Proteomes" id="UP000005835">
    <property type="component" value="Unassembled WGS sequence"/>
</dbReference>
<dbReference type="InterPro" id="IPR014161">
    <property type="entry name" value="Tol-Pal_TolA"/>
</dbReference>
<feature type="region of interest" description="Disordered" evidence="1">
    <location>
        <begin position="273"/>
        <end position="300"/>
    </location>
</feature>
<dbReference type="NCBIfam" id="TIGR02794">
    <property type="entry name" value="tolA_full"/>
    <property type="match status" value="1"/>
</dbReference>
<organism evidence="3 4">
    <name type="scientific">Sutterella wadsworthensis 2_1_59BFAA</name>
    <dbReference type="NCBI Taxonomy" id="742823"/>
    <lineage>
        <taxon>Bacteria</taxon>
        <taxon>Pseudomonadati</taxon>
        <taxon>Pseudomonadota</taxon>
        <taxon>Betaproteobacteria</taxon>
        <taxon>Burkholderiales</taxon>
        <taxon>Sutterellaceae</taxon>
        <taxon>Sutterella</taxon>
    </lineage>
</organism>
<dbReference type="GO" id="GO:0043213">
    <property type="term" value="P:bacteriocin transport"/>
    <property type="evidence" value="ECO:0007669"/>
    <property type="project" value="InterPro"/>
</dbReference>
<gene>
    <name evidence="3" type="ORF">HMPREF9465_01691</name>
</gene>
<dbReference type="Gene3D" id="3.30.1150.10">
    <property type="match status" value="1"/>
</dbReference>
<evidence type="ECO:0000256" key="2">
    <source>
        <dbReference type="SAM" id="Phobius"/>
    </source>
</evidence>
<reference evidence="3 4" key="1">
    <citation type="submission" date="2012-05" db="EMBL/GenBank/DDBJ databases">
        <title>The Genome Sequence of Sutterella wadsworthensis 2_1_59BFAA.</title>
        <authorList>
            <consortium name="The Broad Institute Genome Sequencing Platform"/>
            <person name="Earl A."/>
            <person name="Ward D."/>
            <person name="Feldgarden M."/>
            <person name="Gevers D."/>
            <person name="Daigneault M."/>
            <person name="Strauss J."/>
            <person name="Allen-Vercoe E."/>
            <person name="Walker B."/>
            <person name="Young S.K."/>
            <person name="Zeng Q."/>
            <person name="Gargeya S."/>
            <person name="Fitzgerald M."/>
            <person name="Haas B."/>
            <person name="Abouelleil A."/>
            <person name="Alvarado L."/>
            <person name="Arachchi H.M."/>
            <person name="Berlin A.M."/>
            <person name="Chapman S.B."/>
            <person name="Goldberg J."/>
            <person name="Griggs A."/>
            <person name="Gujja S."/>
            <person name="Hansen M."/>
            <person name="Howarth C."/>
            <person name="Imamovic A."/>
            <person name="Larimer J."/>
            <person name="McCowen C."/>
            <person name="Montmayeur A."/>
            <person name="Murphy C."/>
            <person name="Neiman D."/>
            <person name="Pearson M."/>
            <person name="Priest M."/>
            <person name="Roberts A."/>
            <person name="Saif S."/>
            <person name="Shea T."/>
            <person name="Sisk P."/>
            <person name="Sykes S."/>
            <person name="Wortman J."/>
            <person name="Nusbaum C."/>
            <person name="Birren B."/>
        </authorList>
    </citation>
    <scope>NUCLEOTIDE SEQUENCE [LARGE SCALE GENOMIC DNA]</scope>
    <source>
        <strain evidence="3 4">2_1_59BFAA</strain>
    </source>
</reference>
<dbReference type="HOGENOM" id="CLU_686814_0_0_4"/>
<evidence type="ECO:0000313" key="4">
    <source>
        <dbReference type="Proteomes" id="UP000005835"/>
    </source>
</evidence>
<dbReference type="STRING" id="742823.HMPREF9465_01691"/>